<gene>
    <name evidence="1" type="ORF">J2S55_004965</name>
</gene>
<dbReference type="EMBL" id="JAUSRB010000002">
    <property type="protein sequence ID" value="MDP9865699.1"/>
    <property type="molecule type" value="Genomic_DNA"/>
</dbReference>
<dbReference type="Proteomes" id="UP001230426">
    <property type="component" value="Unassembled WGS sequence"/>
</dbReference>
<evidence type="ECO:0000313" key="2">
    <source>
        <dbReference type="Proteomes" id="UP001230426"/>
    </source>
</evidence>
<protein>
    <submittedName>
        <fullName evidence="1">Uncharacterized protein</fullName>
    </submittedName>
</protein>
<keyword evidence="2" id="KW-1185">Reference proteome</keyword>
<comment type="caution">
    <text evidence="1">The sequence shown here is derived from an EMBL/GenBank/DDBJ whole genome shotgun (WGS) entry which is preliminary data.</text>
</comment>
<evidence type="ECO:0000313" key="1">
    <source>
        <dbReference type="EMBL" id="MDP9865699.1"/>
    </source>
</evidence>
<reference evidence="1 2" key="1">
    <citation type="submission" date="2023-07" db="EMBL/GenBank/DDBJ databases">
        <title>Sequencing the genomes of 1000 actinobacteria strains.</title>
        <authorList>
            <person name="Klenk H.-P."/>
        </authorList>
    </citation>
    <scope>NUCLEOTIDE SEQUENCE [LARGE SCALE GENOMIC DNA]</scope>
    <source>
        <strain evidence="1 2">DSM 44109</strain>
    </source>
</reference>
<accession>A0ABT9RAA8</accession>
<sequence>MDTAPVAVAAVPAGTSVVEVTGGPPHAPTMGAVPVAVAAISW</sequence>
<name>A0ABT9RAA8_9ACTN</name>
<organism evidence="1 2">
    <name type="scientific">Streptosporangium brasiliense</name>
    <dbReference type="NCBI Taxonomy" id="47480"/>
    <lineage>
        <taxon>Bacteria</taxon>
        <taxon>Bacillati</taxon>
        <taxon>Actinomycetota</taxon>
        <taxon>Actinomycetes</taxon>
        <taxon>Streptosporangiales</taxon>
        <taxon>Streptosporangiaceae</taxon>
        <taxon>Streptosporangium</taxon>
    </lineage>
</organism>
<proteinExistence type="predicted"/>